<feature type="domain" description="HTH luxR-type" evidence="4">
    <location>
        <begin position="867"/>
        <end position="913"/>
    </location>
</feature>
<keyword evidence="3" id="KW-0732">Signal</keyword>
<dbReference type="Pfam" id="PF00196">
    <property type="entry name" value="GerE"/>
    <property type="match status" value="1"/>
</dbReference>
<name>A0A2T1N662_9FLAO</name>
<evidence type="ECO:0000259" key="4">
    <source>
        <dbReference type="Pfam" id="PF00196"/>
    </source>
</evidence>
<organism evidence="5 6">
    <name type="scientific">Mesoflavibacter zeaxanthinifaciens subsp. sabulilitoris</name>
    <dbReference type="NCBI Taxonomy" id="1520893"/>
    <lineage>
        <taxon>Bacteria</taxon>
        <taxon>Pseudomonadati</taxon>
        <taxon>Bacteroidota</taxon>
        <taxon>Flavobacteriia</taxon>
        <taxon>Flavobacteriales</taxon>
        <taxon>Flavobacteriaceae</taxon>
        <taxon>Mesoflavibacter</taxon>
    </lineage>
</organism>
<comment type="caution">
    <text evidence="5">The sequence shown here is derived from an EMBL/GenBank/DDBJ whole genome shotgun (WGS) entry which is preliminary data.</text>
</comment>
<dbReference type="OrthoDB" id="1090267at2"/>
<gene>
    <name evidence="5" type="ORF">C7H61_12685</name>
</gene>
<dbReference type="GO" id="GO:0006355">
    <property type="term" value="P:regulation of DNA-templated transcription"/>
    <property type="evidence" value="ECO:0007669"/>
    <property type="project" value="InterPro"/>
</dbReference>
<dbReference type="RefSeq" id="WP_106680301.1">
    <property type="nucleotide sequence ID" value="NZ_JACHWV010000002.1"/>
</dbReference>
<keyword evidence="2" id="KW-1133">Transmembrane helix</keyword>
<dbReference type="Gene3D" id="1.10.10.10">
    <property type="entry name" value="Winged helix-like DNA-binding domain superfamily/Winged helix DNA-binding domain"/>
    <property type="match status" value="1"/>
</dbReference>
<sequence>MKLKTLLVFICILVSPFANAQFTPYFENYSLSKYNASNQNWGISKGDDGKIYVANNNGLLIYNGLNWKIKSLPNKTTIRSVLAVKDKIYTGSYEEFGYWTYNDKGQIIYHSLSHLLNKTKSTSEEFWQIIDYNDKIVFRSFQNIYVYENDKITKINLPSTVISCSIVNNTLYVSTLNKGVFILNNQLQLTPFIQSDIIAGDRIISISKYKNQLLLTTDLKGCFIIKNKKLEPLNLPINETLKKYQLNRFGQLDNGYLVFGTIKNGLYITNHNGEVVYNINKENGLANNTVLSILIEKNENIWLCLDNGLSKINLKNNISYYNDVTGKLGAVYDVINFNNTIYIGSNTGLYYLDQDHNLKFIEGTQGQVWDLKIIDGQLFCGHNNGTYLVTKDKIELISNFTGGWTLKKIPDTDIYTQGTYGGLVKFKKENNKWQVNHLGKTTNPIRFLEYENKQQAWAANAYKGLSKVVFNTNHDSITKVVDYNHKGLETDYNVRVYKLKNTICFKTNNGWKKYEPLLDSIVPYPFLNEKIGKNSDVISEASTNSIFFKNNNGIIKLDEDNSVKEILTRNYYDNRIILGYENVSKLNDSTYTLNLNDGFLMFNPNHNFSAQSPKTPAIEQIKVNDTYVSLDNKVIDIPNNGNINITISSPGSTSHSFEYSLTTDPNKWEKVDNENLVLSNLKNGDFGVLFRTTNKSGQTSDVKSLKLHVLPPWYKSSLGFILYFIAALILTAIFYFLHKRKMYKEQRRLEIELKKEQQHLLREKNIENERKLVEIKNEALESEIQLKSKQLANTAIALVKKNEALLEIKKDLQINEGQFSNKLINRRIQKKIDQTIGNKDQWEIFEYNFNQVHKKFFNQLKEKHPKLSPKDLKLSAYIKMNLTTKEIAPLMNISTRGVETHRYRLKRKLKLDKEDSLTEYLHSFN</sequence>
<feature type="coiled-coil region" evidence="1">
    <location>
        <begin position="739"/>
        <end position="790"/>
    </location>
</feature>
<dbReference type="Gene3D" id="2.60.40.10">
    <property type="entry name" value="Immunoglobulins"/>
    <property type="match status" value="1"/>
</dbReference>
<feature type="signal peptide" evidence="3">
    <location>
        <begin position="1"/>
        <end position="20"/>
    </location>
</feature>
<reference evidence="5 6" key="1">
    <citation type="submission" date="2018-03" db="EMBL/GenBank/DDBJ databases">
        <title>Mesoflavibacter sp. HG37 and Mesoflavibacter sp. HG96 sp.nov., two marine bacteria isolated from seawater of Western Pacific Ocean.</title>
        <authorList>
            <person name="Cheng H."/>
            <person name="Wu Y.-H."/>
            <person name="Guo L.-L."/>
            <person name="Xu X.-W."/>
        </authorList>
    </citation>
    <scope>NUCLEOTIDE SEQUENCE [LARGE SCALE GENOMIC DNA]</scope>
    <source>
        <strain evidence="5 6">KCTC 42117</strain>
    </source>
</reference>
<dbReference type="InterPro" id="IPR016032">
    <property type="entry name" value="Sig_transdc_resp-reg_C-effctor"/>
</dbReference>
<protein>
    <submittedName>
        <fullName evidence="5">Transcriptional regulator</fullName>
    </submittedName>
</protein>
<dbReference type="InterPro" id="IPR036388">
    <property type="entry name" value="WH-like_DNA-bd_sf"/>
</dbReference>
<keyword evidence="2" id="KW-0472">Membrane</keyword>
<dbReference type="AlphaFoldDB" id="A0A2T1N662"/>
<dbReference type="SUPFAM" id="SSF63829">
    <property type="entry name" value="Calcium-dependent phosphotriesterase"/>
    <property type="match status" value="1"/>
</dbReference>
<dbReference type="EMBL" id="PXOT01000027">
    <property type="protein sequence ID" value="PSG86960.1"/>
    <property type="molecule type" value="Genomic_DNA"/>
</dbReference>
<feature type="transmembrane region" description="Helical" evidence="2">
    <location>
        <begin position="720"/>
        <end position="738"/>
    </location>
</feature>
<keyword evidence="6" id="KW-1185">Reference proteome</keyword>
<keyword evidence="1" id="KW-0175">Coiled coil</keyword>
<dbReference type="Gene3D" id="2.130.10.10">
    <property type="entry name" value="YVTN repeat-like/Quinoprotein amine dehydrogenase"/>
    <property type="match status" value="2"/>
</dbReference>
<accession>A0A2T1N662</accession>
<dbReference type="InterPro" id="IPR013783">
    <property type="entry name" value="Ig-like_fold"/>
</dbReference>
<keyword evidence="2" id="KW-0812">Transmembrane</keyword>
<dbReference type="SUPFAM" id="SSF46894">
    <property type="entry name" value="C-terminal effector domain of the bipartite response regulators"/>
    <property type="match status" value="1"/>
</dbReference>
<feature type="chain" id="PRO_5015554351" evidence="3">
    <location>
        <begin position="21"/>
        <end position="925"/>
    </location>
</feature>
<evidence type="ECO:0000313" key="5">
    <source>
        <dbReference type="EMBL" id="PSG86960.1"/>
    </source>
</evidence>
<evidence type="ECO:0000313" key="6">
    <source>
        <dbReference type="Proteomes" id="UP000238430"/>
    </source>
</evidence>
<evidence type="ECO:0000256" key="3">
    <source>
        <dbReference type="SAM" id="SignalP"/>
    </source>
</evidence>
<dbReference type="InterPro" id="IPR000792">
    <property type="entry name" value="Tscrpt_reg_LuxR_C"/>
</dbReference>
<proteinExistence type="predicted"/>
<dbReference type="InterPro" id="IPR015943">
    <property type="entry name" value="WD40/YVTN_repeat-like_dom_sf"/>
</dbReference>
<dbReference type="Proteomes" id="UP000238430">
    <property type="component" value="Unassembled WGS sequence"/>
</dbReference>
<dbReference type="GO" id="GO:0003677">
    <property type="term" value="F:DNA binding"/>
    <property type="evidence" value="ECO:0007669"/>
    <property type="project" value="InterPro"/>
</dbReference>
<evidence type="ECO:0000256" key="1">
    <source>
        <dbReference type="SAM" id="Coils"/>
    </source>
</evidence>
<evidence type="ECO:0000256" key="2">
    <source>
        <dbReference type="SAM" id="Phobius"/>
    </source>
</evidence>